<keyword evidence="2" id="KW-1185">Reference proteome</keyword>
<dbReference type="Pfam" id="PF13822">
    <property type="entry name" value="ACC_epsilon"/>
    <property type="match status" value="1"/>
</dbReference>
<accession>A0ABW6RZC9</accession>
<comment type="caution">
    <text evidence="1">The sequence shown here is derived from an EMBL/GenBank/DDBJ whole genome shotgun (WGS) entry which is preliminary data.</text>
</comment>
<evidence type="ECO:0000313" key="2">
    <source>
        <dbReference type="Proteomes" id="UP001601992"/>
    </source>
</evidence>
<protein>
    <submittedName>
        <fullName evidence="1">Acyl-CoA carboxylase subunit epsilon</fullName>
    </submittedName>
</protein>
<gene>
    <name evidence="1" type="ORF">ACFYXQ_16635</name>
</gene>
<evidence type="ECO:0000313" key="1">
    <source>
        <dbReference type="EMBL" id="MFF3569395.1"/>
    </source>
</evidence>
<name>A0ABW6RZC9_9NOCA</name>
<reference evidence="1 2" key="1">
    <citation type="submission" date="2024-10" db="EMBL/GenBank/DDBJ databases">
        <title>The Natural Products Discovery Center: Release of the First 8490 Sequenced Strains for Exploring Actinobacteria Biosynthetic Diversity.</title>
        <authorList>
            <person name="Kalkreuter E."/>
            <person name="Kautsar S.A."/>
            <person name="Yang D."/>
            <person name="Bader C.D."/>
            <person name="Teijaro C.N."/>
            <person name="Fluegel L."/>
            <person name="Davis C.M."/>
            <person name="Simpson J.R."/>
            <person name="Lauterbach L."/>
            <person name="Steele A.D."/>
            <person name="Gui C."/>
            <person name="Meng S."/>
            <person name="Li G."/>
            <person name="Viehrig K."/>
            <person name="Ye F."/>
            <person name="Su P."/>
            <person name="Kiefer A.F."/>
            <person name="Nichols A."/>
            <person name="Cepeda A.J."/>
            <person name="Yan W."/>
            <person name="Fan B."/>
            <person name="Jiang Y."/>
            <person name="Adhikari A."/>
            <person name="Zheng C.-J."/>
            <person name="Schuster L."/>
            <person name="Cowan T.M."/>
            <person name="Smanski M.J."/>
            <person name="Chevrette M.G."/>
            <person name="De Carvalho L.P.S."/>
            <person name="Shen B."/>
        </authorList>
    </citation>
    <scope>NUCLEOTIDE SEQUENCE [LARGE SCALE GENOMIC DNA]</scope>
    <source>
        <strain evidence="1 2">NPDC002593</strain>
    </source>
</reference>
<dbReference type="EMBL" id="JBIAQY010000005">
    <property type="protein sequence ID" value="MFF3569395.1"/>
    <property type="molecule type" value="Genomic_DNA"/>
</dbReference>
<organism evidence="1 2">
    <name type="scientific">Nocardia jiangxiensis</name>
    <dbReference type="NCBI Taxonomy" id="282685"/>
    <lineage>
        <taxon>Bacteria</taxon>
        <taxon>Bacillati</taxon>
        <taxon>Actinomycetota</taxon>
        <taxon>Actinomycetes</taxon>
        <taxon>Mycobacteriales</taxon>
        <taxon>Nocardiaceae</taxon>
        <taxon>Nocardia</taxon>
    </lineage>
</organism>
<dbReference type="Proteomes" id="UP001601992">
    <property type="component" value="Unassembled WGS sequence"/>
</dbReference>
<dbReference type="RefSeq" id="WP_040819365.1">
    <property type="nucleotide sequence ID" value="NZ_JBIAQY010000005.1"/>
</dbReference>
<proteinExistence type="predicted"/>
<sequence>MTAVADEEVLRAAELALSVDEVVGTVEPVVAESESNAGPDIRILKGSPTDAELAALVCVFAAAASAASAAPVQSGPVDLWGKPTMMHRGAMPFSPYAFPFLSHLRD</sequence>
<dbReference type="InterPro" id="IPR032716">
    <property type="entry name" value="ACC_epsilon"/>
</dbReference>